<protein>
    <submittedName>
        <fullName evidence="1">Uncharacterized protein</fullName>
    </submittedName>
</protein>
<keyword evidence="2" id="KW-1185">Reference proteome</keyword>
<gene>
    <name evidence="1" type="ORF">ACG04Q_05930</name>
</gene>
<proteinExistence type="predicted"/>
<accession>A0ABW7GGL5</accession>
<reference evidence="1 2" key="1">
    <citation type="submission" date="2024-08" db="EMBL/GenBank/DDBJ databases">
        <authorList>
            <person name="Lu H."/>
        </authorList>
    </citation>
    <scope>NUCLEOTIDE SEQUENCE [LARGE SCALE GENOMIC DNA]</scope>
    <source>
        <strain evidence="1 2">DXS20W</strain>
    </source>
</reference>
<name>A0ABW7GGL5_9BURK</name>
<dbReference type="EMBL" id="JBIGHX010000002">
    <property type="protein sequence ID" value="MFG6461105.1"/>
    <property type="molecule type" value="Genomic_DNA"/>
</dbReference>
<dbReference type="Proteomes" id="UP001606302">
    <property type="component" value="Unassembled WGS sequence"/>
</dbReference>
<evidence type="ECO:0000313" key="1">
    <source>
        <dbReference type="EMBL" id="MFG6461105.1"/>
    </source>
</evidence>
<organism evidence="1 2">
    <name type="scientific">Pelomonas lactea</name>
    <dbReference type="NCBI Taxonomy" id="3299030"/>
    <lineage>
        <taxon>Bacteria</taxon>
        <taxon>Pseudomonadati</taxon>
        <taxon>Pseudomonadota</taxon>
        <taxon>Betaproteobacteria</taxon>
        <taxon>Burkholderiales</taxon>
        <taxon>Sphaerotilaceae</taxon>
        <taxon>Roseateles</taxon>
    </lineage>
</organism>
<evidence type="ECO:0000313" key="2">
    <source>
        <dbReference type="Proteomes" id="UP001606302"/>
    </source>
</evidence>
<sequence>MLEAAVRGFLDRVQVFGHVAGVLTWIKPRAAGTVRLELGQGLAHRPAQCCGP</sequence>
<comment type="caution">
    <text evidence="1">The sequence shown here is derived from an EMBL/GenBank/DDBJ whole genome shotgun (WGS) entry which is preliminary data.</text>
</comment>